<accession>I5AQ16</accession>
<evidence type="ECO:0000313" key="3">
    <source>
        <dbReference type="Proteomes" id="UP000005753"/>
    </source>
</evidence>
<feature type="region of interest" description="Disordered" evidence="1">
    <location>
        <begin position="90"/>
        <end position="110"/>
    </location>
</feature>
<name>I5AQ16_EUBC6</name>
<dbReference type="AlphaFoldDB" id="I5AQ16"/>
<reference evidence="2 3" key="1">
    <citation type="submission" date="2010-08" db="EMBL/GenBank/DDBJ databases">
        <authorList>
            <consortium name="US DOE Joint Genome Institute (JGI-PGF)"/>
            <person name="Lucas S."/>
            <person name="Copeland A."/>
            <person name="Lapidus A."/>
            <person name="Cheng J.-F."/>
            <person name="Bruce D."/>
            <person name="Goodwin L."/>
            <person name="Pitluck S."/>
            <person name="Land M.L."/>
            <person name="Hauser L."/>
            <person name="Chang Y.-J."/>
            <person name="Anderson I.J."/>
            <person name="Johnson E."/>
            <person name="Mulhopadhyay B."/>
            <person name="Kyrpides N."/>
            <person name="Woyke T.J."/>
        </authorList>
    </citation>
    <scope>NUCLEOTIDE SEQUENCE [LARGE SCALE GENOMIC DNA]</scope>
    <source>
        <strain evidence="2 3">6</strain>
    </source>
</reference>
<dbReference type="HOGENOM" id="CLU_2167182_0_0_9"/>
<dbReference type="STRING" id="633697.EubceDRAFT1_0010"/>
<proteinExistence type="predicted"/>
<dbReference type="Proteomes" id="UP000005753">
    <property type="component" value="Chromosome"/>
</dbReference>
<organism evidence="2 3">
    <name type="scientific">Eubacterium cellulosolvens (strain ATCC 43171 / JCM 9499 / 6)</name>
    <name type="common">Cillobacterium cellulosolvens</name>
    <dbReference type="NCBI Taxonomy" id="633697"/>
    <lineage>
        <taxon>Bacteria</taxon>
        <taxon>Bacillati</taxon>
        <taxon>Bacillota</taxon>
        <taxon>Clostridia</taxon>
        <taxon>Eubacteriales</taxon>
        <taxon>Eubacteriaceae</taxon>
        <taxon>Eubacterium</taxon>
    </lineage>
</organism>
<keyword evidence="3" id="KW-1185">Reference proteome</keyword>
<evidence type="ECO:0000313" key="2">
    <source>
        <dbReference type="EMBL" id="EIM55889.1"/>
    </source>
</evidence>
<reference evidence="2 3" key="2">
    <citation type="submission" date="2012-02" db="EMBL/GenBank/DDBJ databases">
        <title>Improved High-Quality Draft sequence of Eubacterium cellulosolvens 6.</title>
        <authorList>
            <consortium name="US DOE Joint Genome Institute"/>
            <person name="Lucas S."/>
            <person name="Han J."/>
            <person name="Lapidus A."/>
            <person name="Cheng J.-F."/>
            <person name="Goodwin L."/>
            <person name="Pitluck S."/>
            <person name="Peters L."/>
            <person name="Mikhailova N."/>
            <person name="Gu W."/>
            <person name="Detter J.C."/>
            <person name="Han C."/>
            <person name="Tapia R."/>
            <person name="Land M."/>
            <person name="Hauser L."/>
            <person name="Kyrpides N."/>
            <person name="Ivanova N."/>
            <person name="Pagani I."/>
            <person name="Johnson E."/>
            <person name="Mukhopadhyay B."/>
            <person name="Anderson I."/>
            <person name="Woyke T."/>
        </authorList>
    </citation>
    <scope>NUCLEOTIDE SEQUENCE [LARGE SCALE GENOMIC DNA]</scope>
    <source>
        <strain evidence="2 3">6</strain>
    </source>
</reference>
<dbReference type="OrthoDB" id="9931239at2"/>
<evidence type="ECO:0000256" key="1">
    <source>
        <dbReference type="SAM" id="MobiDB-lite"/>
    </source>
</evidence>
<gene>
    <name evidence="2" type="ORF">EubceDRAFT1_0010</name>
</gene>
<sequence length="110" mass="13589">METTDKRKIDIDELKRHRKEYKEQMEEEDFGFRRRIQDMYDSYGQIGEGNLRLKMMMDESIQTVSFQRQQMYDRSEEYINTLDRKIRELEHDAEEASMKKRKETEENTYS</sequence>
<dbReference type="EMBL" id="CM001487">
    <property type="protein sequence ID" value="EIM55889.1"/>
    <property type="molecule type" value="Genomic_DNA"/>
</dbReference>
<protein>
    <submittedName>
        <fullName evidence="2">Uncharacterized protein</fullName>
    </submittedName>
</protein>